<keyword evidence="2" id="KW-1185">Reference proteome</keyword>
<accession>U4KZZ4</accession>
<proteinExistence type="predicted"/>
<organism evidence="1 2">
    <name type="scientific">Pyronema omphalodes (strain CBS 100304)</name>
    <name type="common">Pyronema confluens</name>
    <dbReference type="NCBI Taxonomy" id="1076935"/>
    <lineage>
        <taxon>Eukaryota</taxon>
        <taxon>Fungi</taxon>
        <taxon>Dikarya</taxon>
        <taxon>Ascomycota</taxon>
        <taxon>Pezizomycotina</taxon>
        <taxon>Pezizomycetes</taxon>
        <taxon>Pezizales</taxon>
        <taxon>Pyronemataceae</taxon>
        <taxon>Pyronema</taxon>
    </lineage>
</organism>
<gene>
    <name evidence="1" type="ORF">PCON_06934</name>
</gene>
<evidence type="ECO:0000313" key="1">
    <source>
        <dbReference type="EMBL" id="CCX07345.1"/>
    </source>
</evidence>
<dbReference type="AlphaFoldDB" id="U4KZZ4"/>
<name>U4KZZ4_PYROM</name>
<dbReference type="EMBL" id="HF935349">
    <property type="protein sequence ID" value="CCX07345.1"/>
    <property type="molecule type" value="Genomic_DNA"/>
</dbReference>
<sequence>MRCELVVRFYRRERSVSEVVMDDARWGDWCFKSWFPMISKR</sequence>
<evidence type="ECO:0000313" key="2">
    <source>
        <dbReference type="Proteomes" id="UP000018144"/>
    </source>
</evidence>
<reference evidence="1 2" key="1">
    <citation type="journal article" date="2013" name="PLoS Genet.">
        <title>The genome and development-dependent transcriptomes of Pyronema confluens: a window into fungal evolution.</title>
        <authorList>
            <person name="Traeger S."/>
            <person name="Altegoer F."/>
            <person name="Freitag M."/>
            <person name="Gabaldon T."/>
            <person name="Kempken F."/>
            <person name="Kumar A."/>
            <person name="Marcet-Houben M."/>
            <person name="Poggeler S."/>
            <person name="Stajich J.E."/>
            <person name="Nowrousian M."/>
        </authorList>
    </citation>
    <scope>NUCLEOTIDE SEQUENCE [LARGE SCALE GENOMIC DNA]</scope>
    <source>
        <strain evidence="2">CBS 100304</strain>
        <tissue evidence="1">Vegetative mycelium</tissue>
    </source>
</reference>
<dbReference type="Proteomes" id="UP000018144">
    <property type="component" value="Unassembled WGS sequence"/>
</dbReference>
<protein>
    <submittedName>
        <fullName evidence="1">Uncharacterized protein</fullName>
    </submittedName>
</protein>